<feature type="domain" description="PAS" evidence="8">
    <location>
        <begin position="43"/>
        <end position="97"/>
    </location>
</feature>
<dbReference type="GO" id="GO:0000155">
    <property type="term" value="F:phosphorelay sensor kinase activity"/>
    <property type="evidence" value="ECO:0007669"/>
    <property type="project" value="InterPro"/>
</dbReference>
<dbReference type="PANTHER" id="PTHR43065:SF10">
    <property type="entry name" value="PEROXIDE STRESS-ACTIVATED HISTIDINE KINASE MAK3"/>
    <property type="match status" value="1"/>
</dbReference>
<evidence type="ECO:0000313" key="11">
    <source>
        <dbReference type="Proteomes" id="UP000316360"/>
    </source>
</evidence>
<feature type="coiled-coil region" evidence="7">
    <location>
        <begin position="19"/>
        <end position="46"/>
    </location>
</feature>
<dbReference type="PROSITE" id="PS50113">
    <property type="entry name" value="PAC"/>
    <property type="match status" value="1"/>
</dbReference>
<dbReference type="SMART" id="SM00091">
    <property type="entry name" value="PAS"/>
    <property type="match status" value="3"/>
</dbReference>
<dbReference type="Pfam" id="PF13426">
    <property type="entry name" value="PAS_9"/>
    <property type="match status" value="2"/>
</dbReference>
<evidence type="ECO:0000256" key="4">
    <source>
        <dbReference type="ARBA" id="ARBA00022777"/>
    </source>
</evidence>
<evidence type="ECO:0000256" key="2">
    <source>
        <dbReference type="ARBA" id="ARBA00022679"/>
    </source>
</evidence>
<organism evidence="10 11">
    <name type="scientific">Aerophobetes bacterium</name>
    <dbReference type="NCBI Taxonomy" id="2030807"/>
    <lineage>
        <taxon>Bacteria</taxon>
        <taxon>Candidatus Aerophobota</taxon>
    </lineage>
</organism>
<evidence type="ECO:0000256" key="3">
    <source>
        <dbReference type="ARBA" id="ARBA00022741"/>
    </source>
</evidence>
<dbReference type="NCBIfam" id="TIGR00229">
    <property type="entry name" value="sensory_box"/>
    <property type="match status" value="3"/>
</dbReference>
<keyword evidence="6" id="KW-0902">Two-component regulatory system</keyword>
<evidence type="ECO:0000313" key="10">
    <source>
        <dbReference type="EMBL" id="TET11666.1"/>
    </source>
</evidence>
<dbReference type="Gene3D" id="1.10.287.130">
    <property type="match status" value="1"/>
</dbReference>
<evidence type="ECO:0000256" key="1">
    <source>
        <dbReference type="ARBA" id="ARBA00022553"/>
    </source>
</evidence>
<dbReference type="Gene3D" id="3.30.450.20">
    <property type="entry name" value="PAS domain"/>
    <property type="match status" value="3"/>
</dbReference>
<keyword evidence="4" id="KW-0418">Kinase</keyword>
<dbReference type="CDD" id="cd00082">
    <property type="entry name" value="HisKA"/>
    <property type="match status" value="1"/>
</dbReference>
<protein>
    <submittedName>
        <fullName evidence="10">PAS domain S-box protein</fullName>
    </submittedName>
</protein>
<evidence type="ECO:0000256" key="5">
    <source>
        <dbReference type="ARBA" id="ARBA00022840"/>
    </source>
</evidence>
<proteinExistence type="predicted"/>
<dbReference type="Proteomes" id="UP000316360">
    <property type="component" value="Unassembled WGS sequence"/>
</dbReference>
<dbReference type="PANTHER" id="PTHR43065">
    <property type="entry name" value="SENSOR HISTIDINE KINASE"/>
    <property type="match status" value="1"/>
</dbReference>
<dbReference type="InterPro" id="IPR013656">
    <property type="entry name" value="PAS_4"/>
</dbReference>
<keyword evidence="5" id="KW-0067">ATP-binding</keyword>
<keyword evidence="3" id="KW-0547">Nucleotide-binding</keyword>
<keyword evidence="7" id="KW-0175">Coiled coil</keyword>
<dbReference type="GO" id="GO:0005524">
    <property type="term" value="F:ATP binding"/>
    <property type="evidence" value="ECO:0007669"/>
    <property type="project" value="UniProtKB-KW"/>
</dbReference>
<keyword evidence="2" id="KW-0808">Transferase</keyword>
<dbReference type="Pfam" id="PF00512">
    <property type="entry name" value="HisKA"/>
    <property type="match status" value="1"/>
</dbReference>
<comment type="caution">
    <text evidence="10">The sequence shown here is derived from an EMBL/GenBank/DDBJ whole genome shotgun (WGS) entry which is preliminary data.</text>
</comment>
<dbReference type="SUPFAM" id="SSF55785">
    <property type="entry name" value="PYP-like sensor domain (PAS domain)"/>
    <property type="match status" value="3"/>
</dbReference>
<feature type="non-terminal residue" evidence="10">
    <location>
        <position position="497"/>
    </location>
</feature>
<dbReference type="InterPro" id="IPR003661">
    <property type="entry name" value="HisK_dim/P_dom"/>
</dbReference>
<evidence type="ECO:0000256" key="6">
    <source>
        <dbReference type="ARBA" id="ARBA00023012"/>
    </source>
</evidence>
<keyword evidence="1" id="KW-0597">Phosphoprotein</keyword>
<evidence type="ECO:0000256" key="7">
    <source>
        <dbReference type="SAM" id="Coils"/>
    </source>
</evidence>
<dbReference type="Pfam" id="PF08448">
    <property type="entry name" value="PAS_4"/>
    <property type="match status" value="1"/>
</dbReference>
<evidence type="ECO:0000259" key="9">
    <source>
        <dbReference type="PROSITE" id="PS50113"/>
    </source>
</evidence>
<dbReference type="InterPro" id="IPR000014">
    <property type="entry name" value="PAS"/>
</dbReference>
<name>A0A523S0V9_UNCAE</name>
<dbReference type="InterPro" id="IPR000700">
    <property type="entry name" value="PAS-assoc_C"/>
</dbReference>
<dbReference type="CDD" id="cd00130">
    <property type="entry name" value="PAS"/>
    <property type="match status" value="3"/>
</dbReference>
<dbReference type="InterPro" id="IPR036097">
    <property type="entry name" value="HisK_dim/P_sf"/>
</dbReference>
<dbReference type="EMBL" id="SOKJ01000135">
    <property type="protein sequence ID" value="TET11666.1"/>
    <property type="molecule type" value="Genomic_DNA"/>
</dbReference>
<dbReference type="PROSITE" id="PS50112">
    <property type="entry name" value="PAS"/>
    <property type="match status" value="1"/>
</dbReference>
<accession>A0A523S0V9</accession>
<gene>
    <name evidence="10" type="ORF">E3J84_02590</name>
</gene>
<evidence type="ECO:0000259" key="8">
    <source>
        <dbReference type="PROSITE" id="PS50112"/>
    </source>
</evidence>
<dbReference type="AlphaFoldDB" id="A0A523S0V9"/>
<dbReference type="SUPFAM" id="SSF47384">
    <property type="entry name" value="Homodimeric domain of signal transducing histidine kinase"/>
    <property type="match status" value="1"/>
</dbReference>
<dbReference type="InterPro" id="IPR035965">
    <property type="entry name" value="PAS-like_dom_sf"/>
</dbReference>
<sequence>MSKTVEKKRESAQANKEPISELRKAKASLEVELQEKTLRLKELEENFEYLFQHSLYPIFLIDLEGRFAEVNEKACSLLGYTREELLSMDVVEIHPENTLAKEALLRIDSGQTLLAGINFITKDRRSIPVELYARRVRYQNIPHIQIMAKDITTERRIEEEKSKVKNHLEAFLNGIDEELAVIDRNYKIRSANRAFVKSLRYAGKSVVGKYCYKVLHNYAKPCKQCVVRNTFQTGKSSESIRSHRDSDGTKIYYETRAYPLRDPDGNINVAIYIFRDITKKRKLEERIRYLKEYNESIVASVPSSILVVDKNLRIVSANQSFYEDFELEKKEVETKSIERVLPAELNKVILEAIRTGSFLKKEEVETTFPRIGRKVLHISVVGTKLEEDEEERTLIIIEDLSEKKQLEDELIRSGKLAALGELSAGLAHEINNPLAIISGYAQMLQAEPTMDEARKQRYLKEIVAQTDRVARIVRKVRNFARPGETRMESVDINGTLI</sequence>
<dbReference type="SMART" id="SM00388">
    <property type="entry name" value="HisKA"/>
    <property type="match status" value="1"/>
</dbReference>
<feature type="domain" description="PAC" evidence="9">
    <location>
        <begin position="236"/>
        <end position="289"/>
    </location>
</feature>
<reference evidence="10 11" key="1">
    <citation type="submission" date="2019-03" db="EMBL/GenBank/DDBJ databases">
        <title>Metabolic potential of uncultured bacteria and archaea associated with petroleum seepage in deep-sea sediments.</title>
        <authorList>
            <person name="Dong X."/>
            <person name="Hubert C."/>
        </authorList>
    </citation>
    <scope>NUCLEOTIDE SEQUENCE [LARGE SCALE GENOMIC DNA]</scope>
    <source>
        <strain evidence="10">E44_bin7</strain>
    </source>
</reference>